<dbReference type="PROSITE" id="PS51674">
    <property type="entry name" value="4FE4S_WBL"/>
    <property type="match status" value="1"/>
</dbReference>
<dbReference type="KEGG" id="mgau:MGALJ_09760"/>
<feature type="domain" description="4Fe-4S Wbl-type" evidence="1">
    <location>
        <begin position="21"/>
        <end position="94"/>
    </location>
</feature>
<keyword evidence="3" id="KW-1185">Reference proteome</keyword>
<sequence length="100" mass="11081">MSDWNTIGALLAGVPDLPGARCAGRWDLYERTVREYRVDGRLTRQELETARTTALRLCETCPVLQPCREYLQGLPISHRPPGVIAGQVITTSGRTLGTRT</sequence>
<reference evidence="2 3" key="1">
    <citation type="journal article" date="2019" name="Emerg. Microbes Infect.">
        <title>Comprehensive subspecies identification of 175 nontuberculous mycobacteria species based on 7547 genomic profiles.</title>
        <authorList>
            <person name="Matsumoto Y."/>
            <person name="Kinjo T."/>
            <person name="Motooka D."/>
            <person name="Nabeya D."/>
            <person name="Jung N."/>
            <person name="Uechi K."/>
            <person name="Horii T."/>
            <person name="Iida T."/>
            <person name="Fujita J."/>
            <person name="Nakamura S."/>
        </authorList>
    </citation>
    <scope>NUCLEOTIDE SEQUENCE [LARGE SCALE GENOMIC DNA]</scope>
    <source>
        <strain evidence="2 3">JCM 6399</strain>
    </source>
</reference>
<name>A0A9W4BBW1_9MYCO</name>
<dbReference type="EMBL" id="AP022601">
    <property type="protein sequence ID" value="BBY91307.1"/>
    <property type="molecule type" value="Genomic_DNA"/>
</dbReference>
<accession>A0A9W4BBW1</accession>
<organism evidence="2 3">
    <name type="scientific">Mycobacterium gallinarum</name>
    <dbReference type="NCBI Taxonomy" id="39689"/>
    <lineage>
        <taxon>Bacteria</taxon>
        <taxon>Bacillati</taxon>
        <taxon>Actinomycetota</taxon>
        <taxon>Actinomycetes</taxon>
        <taxon>Mycobacteriales</taxon>
        <taxon>Mycobacteriaceae</taxon>
        <taxon>Mycobacterium</taxon>
    </lineage>
</organism>
<proteinExistence type="predicted"/>
<dbReference type="Proteomes" id="UP000465785">
    <property type="component" value="Chromosome"/>
</dbReference>
<evidence type="ECO:0000313" key="2">
    <source>
        <dbReference type="EMBL" id="BBY91307.1"/>
    </source>
</evidence>
<protein>
    <recommendedName>
        <fullName evidence="1">4Fe-4S Wbl-type domain-containing protein</fullName>
    </recommendedName>
</protein>
<gene>
    <name evidence="2" type="ORF">MGALJ_09760</name>
</gene>
<dbReference type="AlphaFoldDB" id="A0A9W4BBW1"/>
<dbReference type="RefSeq" id="WP_163726813.1">
    <property type="nucleotide sequence ID" value="NZ_AP022601.1"/>
</dbReference>
<dbReference type="InterPro" id="IPR034768">
    <property type="entry name" value="4FE4S_WBL"/>
</dbReference>
<evidence type="ECO:0000259" key="1">
    <source>
        <dbReference type="PROSITE" id="PS51674"/>
    </source>
</evidence>
<evidence type="ECO:0000313" key="3">
    <source>
        <dbReference type="Proteomes" id="UP000465785"/>
    </source>
</evidence>